<gene>
    <name evidence="1" type="ORF">N3K66_007750</name>
</gene>
<evidence type="ECO:0000313" key="1">
    <source>
        <dbReference type="EMBL" id="KAI9897894.1"/>
    </source>
</evidence>
<dbReference type="EMBL" id="CM047946">
    <property type="protein sequence ID" value="KAI9897894.1"/>
    <property type="molecule type" value="Genomic_DNA"/>
</dbReference>
<evidence type="ECO:0000313" key="2">
    <source>
        <dbReference type="Proteomes" id="UP001163324"/>
    </source>
</evidence>
<reference evidence="1" key="1">
    <citation type="submission" date="2022-10" db="EMBL/GenBank/DDBJ databases">
        <title>Complete Genome of Trichothecium roseum strain YXFP-22015, a Plant Pathogen Isolated from Citrus.</title>
        <authorList>
            <person name="Wang Y."/>
            <person name="Zhu L."/>
        </authorList>
    </citation>
    <scope>NUCLEOTIDE SEQUENCE</scope>
    <source>
        <strain evidence="1">YXFP-22015</strain>
    </source>
</reference>
<accession>A0ACC0UWI4</accession>
<proteinExistence type="predicted"/>
<comment type="caution">
    <text evidence="1">The sequence shown here is derived from an EMBL/GenBank/DDBJ whole genome shotgun (WGS) entry which is preliminary data.</text>
</comment>
<dbReference type="Proteomes" id="UP001163324">
    <property type="component" value="Chromosome 7"/>
</dbReference>
<keyword evidence="2" id="KW-1185">Reference proteome</keyword>
<sequence>MHPISIIIAALAVTVAAFDPDEALAHPQMKRALLEPRQTGLGGALGGLTDLSPSCTSALLGLYTSLPTPPTKLGQALRGNGGGDGGSSGGGGGGGGNPCSVNLPSSLSSDFSSYSSEVRSWFNDNSADASSVFSSCSQISRYESLLPVCVSSFIGAGGDGAAASSNSASATTTDTSSGSTSGGSGGSSSSTSGSGSESTSGSAGGSDTSGAGVSREMGEAMMALVAVGVLAAAL</sequence>
<name>A0ACC0UWI4_9HYPO</name>
<protein>
    <submittedName>
        <fullName evidence="1">Uncharacterized protein</fullName>
    </submittedName>
</protein>
<organism evidence="1 2">
    <name type="scientific">Trichothecium roseum</name>
    <dbReference type="NCBI Taxonomy" id="47278"/>
    <lineage>
        <taxon>Eukaryota</taxon>
        <taxon>Fungi</taxon>
        <taxon>Dikarya</taxon>
        <taxon>Ascomycota</taxon>
        <taxon>Pezizomycotina</taxon>
        <taxon>Sordariomycetes</taxon>
        <taxon>Hypocreomycetidae</taxon>
        <taxon>Hypocreales</taxon>
        <taxon>Hypocreales incertae sedis</taxon>
        <taxon>Trichothecium</taxon>
    </lineage>
</organism>